<gene>
    <name evidence="1" type="ORF">ODY93_13125</name>
</gene>
<organism evidence="1 2">
    <name type="scientific">Shewanella xiamenensis</name>
    <dbReference type="NCBI Taxonomy" id="332186"/>
    <lineage>
        <taxon>Bacteria</taxon>
        <taxon>Pseudomonadati</taxon>
        <taxon>Pseudomonadota</taxon>
        <taxon>Gammaproteobacteria</taxon>
        <taxon>Alteromonadales</taxon>
        <taxon>Shewanellaceae</taxon>
        <taxon>Shewanella</taxon>
    </lineage>
</organism>
<dbReference type="EMBL" id="JAOTLW010000013">
    <property type="protein sequence ID" value="MDI5832514.1"/>
    <property type="molecule type" value="Genomic_DNA"/>
</dbReference>
<evidence type="ECO:0000313" key="2">
    <source>
        <dbReference type="Proteomes" id="UP001159075"/>
    </source>
</evidence>
<accession>A0ABT6UGX6</accession>
<sequence length="121" mass="13564">MQTDINALLHFISRCRLCTTDEKMAQSELENQLIEFGAEFSREHRLSNADIVDFTFPMDGGILALEIKLKAPKRAIYRQLCRYAEHDTVKAVVLMSGTPMNLPNEILGKPTALISLGGAWL</sequence>
<protein>
    <submittedName>
        <fullName evidence="1">Uncharacterized protein</fullName>
    </submittedName>
</protein>
<dbReference type="Proteomes" id="UP001159075">
    <property type="component" value="Unassembled WGS sequence"/>
</dbReference>
<reference evidence="1 2" key="1">
    <citation type="submission" date="2022-09" db="EMBL/GenBank/DDBJ databases">
        <title>The outer-membrane cytochrome OmcA is essential for infection of Shewanella oneidensis by a zebrafish-associated bacteriophage.</title>
        <authorList>
            <person name="Grenfell A.W."/>
            <person name="Intile P."/>
            <person name="Mcfarlane J."/>
            <person name="Leung D."/>
            <person name="Abdalla K."/>
            <person name="Wold M."/>
            <person name="Kees E."/>
            <person name="Gralnick J."/>
        </authorList>
    </citation>
    <scope>NUCLEOTIDE SEQUENCE [LARGE SCALE GENOMIC DNA]</scope>
    <source>
        <strain evidence="1 2">NF-5</strain>
    </source>
</reference>
<evidence type="ECO:0000313" key="1">
    <source>
        <dbReference type="EMBL" id="MDI5832514.1"/>
    </source>
</evidence>
<dbReference type="RefSeq" id="WP_282679479.1">
    <property type="nucleotide sequence ID" value="NZ_CP106875.1"/>
</dbReference>
<comment type="caution">
    <text evidence="1">The sequence shown here is derived from an EMBL/GenBank/DDBJ whole genome shotgun (WGS) entry which is preliminary data.</text>
</comment>
<name>A0ABT6UGX6_9GAMM</name>
<proteinExistence type="predicted"/>
<keyword evidence="2" id="KW-1185">Reference proteome</keyword>